<feature type="compositionally biased region" description="Polar residues" evidence="6">
    <location>
        <begin position="32"/>
        <end position="59"/>
    </location>
</feature>
<name>A0AAN9SLP3_PSOTE</name>
<keyword evidence="4" id="KW-0804">Transcription</keyword>
<dbReference type="FunFam" id="2.20.25.80:FF:000004">
    <property type="entry name" value="WRKY transcription factor 65"/>
    <property type="match status" value="1"/>
</dbReference>
<sequence length="293" mass="32722">MVSLSKNSSPFLANPFHLPPSPPSRWDPGSVLHTTVTSSKSQEMDSKFSSNNRKSYISSEQEHIADSPPSSTVFNIDGLVTSPTSSSKRRRGIEKRVVQIPMKETEGCRLKGESNTPPSDSWAWRKYGQKPIKGSPYPRGYYRCSSSKGCPARKQVERSCVDPTMLVVTYSSDHNHPWPASRNHARPTKKHEPQPEPQPEPEPEPVEEKFADLRGDESMITTADELGWLGEMSSRVLESPIMAVGFHAEVAMLPMREEDESLFADLGELPECSVVFRQGLLAERRRYTCGTTS</sequence>
<evidence type="ECO:0000256" key="6">
    <source>
        <dbReference type="SAM" id="MobiDB-lite"/>
    </source>
</evidence>
<dbReference type="InterPro" id="IPR036576">
    <property type="entry name" value="WRKY_dom_sf"/>
</dbReference>
<keyword evidence="3" id="KW-0238">DNA-binding</keyword>
<dbReference type="Gene3D" id="2.20.25.80">
    <property type="entry name" value="WRKY domain"/>
    <property type="match status" value="1"/>
</dbReference>
<dbReference type="PANTHER" id="PTHR32096:SF137">
    <property type="entry name" value="WRKY TRANSCRIPTION FACTOR 65 ISOFORM X1-RELATED"/>
    <property type="match status" value="1"/>
</dbReference>
<comment type="subcellular location">
    <subcellularLocation>
        <location evidence="1">Nucleus</location>
    </subcellularLocation>
</comment>
<feature type="region of interest" description="Disordered" evidence="6">
    <location>
        <begin position="171"/>
        <end position="217"/>
    </location>
</feature>
<organism evidence="8 9">
    <name type="scientific">Psophocarpus tetragonolobus</name>
    <name type="common">Winged bean</name>
    <name type="synonym">Dolichos tetragonolobus</name>
    <dbReference type="NCBI Taxonomy" id="3891"/>
    <lineage>
        <taxon>Eukaryota</taxon>
        <taxon>Viridiplantae</taxon>
        <taxon>Streptophyta</taxon>
        <taxon>Embryophyta</taxon>
        <taxon>Tracheophyta</taxon>
        <taxon>Spermatophyta</taxon>
        <taxon>Magnoliopsida</taxon>
        <taxon>eudicotyledons</taxon>
        <taxon>Gunneridae</taxon>
        <taxon>Pentapetalae</taxon>
        <taxon>rosids</taxon>
        <taxon>fabids</taxon>
        <taxon>Fabales</taxon>
        <taxon>Fabaceae</taxon>
        <taxon>Papilionoideae</taxon>
        <taxon>50 kb inversion clade</taxon>
        <taxon>NPAAA clade</taxon>
        <taxon>indigoferoid/millettioid clade</taxon>
        <taxon>Phaseoleae</taxon>
        <taxon>Psophocarpus</taxon>
    </lineage>
</organism>
<dbReference type="PANTHER" id="PTHR32096">
    <property type="entry name" value="WRKY TRANSCRIPTION FACTOR 30-RELATED-RELATED"/>
    <property type="match status" value="1"/>
</dbReference>
<evidence type="ECO:0000256" key="2">
    <source>
        <dbReference type="ARBA" id="ARBA00023015"/>
    </source>
</evidence>
<dbReference type="SUPFAM" id="SSF118290">
    <property type="entry name" value="WRKY DNA-binding domain"/>
    <property type="match status" value="1"/>
</dbReference>
<keyword evidence="2" id="KW-0805">Transcription regulation</keyword>
<dbReference type="Pfam" id="PF03106">
    <property type="entry name" value="WRKY"/>
    <property type="match status" value="1"/>
</dbReference>
<feature type="compositionally biased region" description="Basic and acidic residues" evidence="6">
    <location>
        <begin position="206"/>
        <end position="217"/>
    </location>
</feature>
<accession>A0AAN9SLP3</accession>
<dbReference type="InterPro" id="IPR044810">
    <property type="entry name" value="WRKY_plant"/>
</dbReference>
<evidence type="ECO:0000256" key="3">
    <source>
        <dbReference type="ARBA" id="ARBA00023125"/>
    </source>
</evidence>
<feature type="domain" description="WRKY" evidence="7">
    <location>
        <begin position="119"/>
        <end position="179"/>
    </location>
</feature>
<dbReference type="AlphaFoldDB" id="A0AAN9SLP3"/>
<evidence type="ECO:0000256" key="4">
    <source>
        <dbReference type="ARBA" id="ARBA00023163"/>
    </source>
</evidence>
<reference evidence="8 9" key="1">
    <citation type="submission" date="2024-01" db="EMBL/GenBank/DDBJ databases">
        <title>The genomes of 5 underutilized Papilionoideae crops provide insights into root nodulation and disease resistanc.</title>
        <authorList>
            <person name="Jiang F."/>
        </authorList>
    </citation>
    <scope>NUCLEOTIDE SEQUENCE [LARGE SCALE GENOMIC DNA]</scope>
    <source>
        <strain evidence="8">DUOXIRENSHENG_FW03</strain>
        <tissue evidence="8">Leaves</tissue>
    </source>
</reference>
<gene>
    <name evidence="8" type="ORF">VNO78_11382</name>
</gene>
<evidence type="ECO:0000259" key="7">
    <source>
        <dbReference type="PROSITE" id="PS50811"/>
    </source>
</evidence>
<dbReference type="SMART" id="SM00774">
    <property type="entry name" value="WRKY"/>
    <property type="match status" value="1"/>
</dbReference>
<proteinExistence type="predicted"/>
<dbReference type="PROSITE" id="PS50811">
    <property type="entry name" value="WRKY"/>
    <property type="match status" value="1"/>
</dbReference>
<dbReference type="EMBL" id="JAYMYS010000003">
    <property type="protein sequence ID" value="KAK7400182.1"/>
    <property type="molecule type" value="Genomic_DNA"/>
</dbReference>
<evidence type="ECO:0000313" key="9">
    <source>
        <dbReference type="Proteomes" id="UP001386955"/>
    </source>
</evidence>
<feature type="region of interest" description="Disordered" evidence="6">
    <location>
        <begin position="1"/>
        <end position="135"/>
    </location>
</feature>
<dbReference type="GO" id="GO:0000976">
    <property type="term" value="F:transcription cis-regulatory region binding"/>
    <property type="evidence" value="ECO:0007669"/>
    <property type="project" value="TreeGrafter"/>
</dbReference>
<feature type="compositionally biased region" description="Polar residues" evidence="6">
    <location>
        <begin position="1"/>
        <end position="11"/>
    </location>
</feature>
<dbReference type="Proteomes" id="UP001386955">
    <property type="component" value="Unassembled WGS sequence"/>
</dbReference>
<comment type="caution">
    <text evidence="8">The sequence shown here is derived from an EMBL/GenBank/DDBJ whole genome shotgun (WGS) entry which is preliminary data.</text>
</comment>
<evidence type="ECO:0000313" key="8">
    <source>
        <dbReference type="EMBL" id="KAK7400182.1"/>
    </source>
</evidence>
<keyword evidence="5" id="KW-0539">Nucleus</keyword>
<evidence type="ECO:0000256" key="5">
    <source>
        <dbReference type="ARBA" id="ARBA00023242"/>
    </source>
</evidence>
<protein>
    <recommendedName>
        <fullName evidence="7">WRKY domain-containing protein</fullName>
    </recommendedName>
</protein>
<feature type="compositionally biased region" description="Basic and acidic residues" evidence="6">
    <location>
        <begin position="103"/>
        <end position="112"/>
    </location>
</feature>
<dbReference type="InterPro" id="IPR003657">
    <property type="entry name" value="WRKY_dom"/>
</dbReference>
<dbReference type="GO" id="GO:0003700">
    <property type="term" value="F:DNA-binding transcription factor activity"/>
    <property type="evidence" value="ECO:0007669"/>
    <property type="project" value="InterPro"/>
</dbReference>
<evidence type="ECO:0000256" key="1">
    <source>
        <dbReference type="ARBA" id="ARBA00004123"/>
    </source>
</evidence>
<keyword evidence="9" id="KW-1185">Reference proteome</keyword>
<dbReference type="GO" id="GO:0005634">
    <property type="term" value="C:nucleus"/>
    <property type="evidence" value="ECO:0007669"/>
    <property type="project" value="UniProtKB-SubCell"/>
</dbReference>